<evidence type="ECO:0000256" key="1">
    <source>
        <dbReference type="SAM" id="Phobius"/>
    </source>
</evidence>
<proteinExistence type="predicted"/>
<feature type="transmembrane region" description="Helical" evidence="1">
    <location>
        <begin position="61"/>
        <end position="79"/>
    </location>
</feature>
<gene>
    <name evidence="2" type="ORF">SAMN02745207_00407</name>
</gene>
<dbReference type="AlphaFoldDB" id="A0A1M5R0X8"/>
<dbReference type="RefSeq" id="WP_073336454.1">
    <property type="nucleotide sequence ID" value="NZ_FQXM01000002.1"/>
</dbReference>
<keyword evidence="1" id="KW-0472">Membrane</keyword>
<accession>A0A1M5R0X8</accession>
<evidence type="ECO:0000313" key="3">
    <source>
        <dbReference type="Proteomes" id="UP000184447"/>
    </source>
</evidence>
<reference evidence="2 3" key="1">
    <citation type="submission" date="2016-11" db="EMBL/GenBank/DDBJ databases">
        <authorList>
            <person name="Jaros S."/>
            <person name="Januszkiewicz K."/>
            <person name="Wedrychowicz H."/>
        </authorList>
    </citation>
    <scope>NUCLEOTIDE SEQUENCE [LARGE SCALE GENOMIC DNA]</scope>
    <source>
        <strain evidence="2 3">DSM 8605</strain>
    </source>
</reference>
<keyword evidence="3" id="KW-1185">Reference proteome</keyword>
<feature type="transmembrane region" description="Helical" evidence="1">
    <location>
        <begin position="145"/>
        <end position="163"/>
    </location>
</feature>
<keyword evidence="1" id="KW-1133">Transmembrane helix</keyword>
<feature type="transmembrane region" description="Helical" evidence="1">
    <location>
        <begin position="20"/>
        <end position="41"/>
    </location>
</feature>
<keyword evidence="1" id="KW-0812">Transmembrane</keyword>
<name>A0A1M5R0X8_9CLOT</name>
<sequence length="745" mass="87711">MRGKDSNRNITHWYKKLKTYSIISFLMWIAVVTGMIIFFVLESNKWRAMNYLTVKRVMFTTGSLIAILIFISLLALLLIKRQAMERKFLMAIAFLAIALGIIGYSNLIFERNASYFDAVYKSIQLFTGGFDEGFNNNKIPAVLNVARFLAVFVSFGTIVALVLKEKLRNLKIKIFYRDVLIIADKAEGYIVDLAENLIKGNRKVVIGYTSDYERAIDKRESEIPIISVDVENDIKVGLKTCNVKNAKVVYLLCNNTEDNVKLAKNIYEEMKLNNELIYKLKEKFSIRHSDSGNIDYKTENSENWGDKTNEQLIKDYLKILNDNDNDNDTRQNLEIYRKKKSNKTVCYIQYLKDQERNYYSIDKIFNDRSDNFVTYFINPYDIAIRQMLSKVSVVNSLKIDRITSLDELEKQLKQINIVVSGTGDLLDRTFIEIAKNCVYNNNEPMKMYYMDHSRFGGLTPHDILPNELYELVELEVKSAEELSRIENTINLFFISSIDEKEIQSILQKVFQYDLQNKIHEYMILTKGNDIEYSILQTYIKSLLEQYYVGEKSFEYNFFNPIIHISSVTDLMMKIDEFYEDYGPKSKDMHKAYGKAFKDNEVKNFSNLSEIFRDSNVVGVLHNEFIIDVIDKLLIERTKTYTEFELENNLKKIEGFFNHLSITEHERWYIERKLQQYIYSKEQSEIYNKNPNLKHWKELSDKQKYFNLYYLLQTLITQRKNKANTDESTNIYKDIILEYKFDNNQS</sequence>
<evidence type="ECO:0008006" key="4">
    <source>
        <dbReference type="Google" id="ProtNLM"/>
    </source>
</evidence>
<dbReference type="STRING" id="1121316.SAMN02745207_00407"/>
<dbReference type="Gene3D" id="6.20.350.10">
    <property type="match status" value="1"/>
</dbReference>
<evidence type="ECO:0000313" key="2">
    <source>
        <dbReference type="EMBL" id="SHH19801.1"/>
    </source>
</evidence>
<dbReference type="EMBL" id="FQXM01000002">
    <property type="protein sequence ID" value="SHH19801.1"/>
    <property type="molecule type" value="Genomic_DNA"/>
</dbReference>
<organism evidence="2 3">
    <name type="scientific">Clostridium grantii DSM 8605</name>
    <dbReference type="NCBI Taxonomy" id="1121316"/>
    <lineage>
        <taxon>Bacteria</taxon>
        <taxon>Bacillati</taxon>
        <taxon>Bacillota</taxon>
        <taxon>Clostridia</taxon>
        <taxon>Eubacteriales</taxon>
        <taxon>Clostridiaceae</taxon>
        <taxon>Clostridium</taxon>
    </lineage>
</organism>
<feature type="transmembrane region" description="Helical" evidence="1">
    <location>
        <begin position="88"/>
        <end position="109"/>
    </location>
</feature>
<protein>
    <recommendedName>
        <fullName evidence="4">TrkA-N domain-containing protein</fullName>
    </recommendedName>
</protein>
<dbReference type="Proteomes" id="UP000184447">
    <property type="component" value="Unassembled WGS sequence"/>
</dbReference>